<sequence length="177" mass="20520">LKVYWDKDPSRTDCLIEYLKDNPEDRQKLFSDSSQDTKAESRKRRVAKGSKSAFYTKIANAVFSVDDDKSVREDFERDPGKYGKSVENCISTLKIKYRDFNAAIGQTGAGLKYEDVEEDSELANLIGKLLQEFPYWKDLHGFWRTLPNFNLHTVSPEPGQDLQEEAMDFLHNRREAR</sequence>
<dbReference type="OrthoDB" id="3182376at2759"/>
<protein>
    <submittedName>
        <fullName evidence="1">Uncharacterized protein</fullName>
    </submittedName>
</protein>
<proteinExistence type="predicted"/>
<reference evidence="1 2" key="1">
    <citation type="journal article" date="2016" name="Mol. Biol. Evol.">
        <title>Comparative Genomics of Early-Diverging Mushroom-Forming Fungi Provides Insights into the Origins of Lignocellulose Decay Capabilities.</title>
        <authorList>
            <person name="Nagy L.G."/>
            <person name="Riley R."/>
            <person name="Tritt A."/>
            <person name="Adam C."/>
            <person name="Daum C."/>
            <person name="Floudas D."/>
            <person name="Sun H."/>
            <person name="Yadav J.S."/>
            <person name="Pangilinan J."/>
            <person name="Larsson K.H."/>
            <person name="Matsuura K."/>
            <person name="Barry K."/>
            <person name="Labutti K."/>
            <person name="Kuo R."/>
            <person name="Ohm R.A."/>
            <person name="Bhattacharya S.S."/>
            <person name="Shirouzu T."/>
            <person name="Yoshinaga Y."/>
            <person name="Martin F.M."/>
            <person name="Grigoriev I.V."/>
            <person name="Hibbett D.S."/>
        </authorList>
    </citation>
    <scope>NUCLEOTIDE SEQUENCE [LARGE SCALE GENOMIC DNA]</scope>
    <source>
        <strain evidence="1 2">CBS 109695</strain>
    </source>
</reference>
<accession>A0A166ICA3</accession>
<feature type="non-terminal residue" evidence="1">
    <location>
        <position position="177"/>
    </location>
</feature>
<evidence type="ECO:0000313" key="2">
    <source>
        <dbReference type="Proteomes" id="UP000076532"/>
    </source>
</evidence>
<dbReference type="Proteomes" id="UP000076532">
    <property type="component" value="Unassembled WGS sequence"/>
</dbReference>
<dbReference type="STRING" id="436010.A0A166ICA3"/>
<feature type="non-terminal residue" evidence="1">
    <location>
        <position position="1"/>
    </location>
</feature>
<dbReference type="AlphaFoldDB" id="A0A166ICA3"/>
<organism evidence="1 2">
    <name type="scientific">Athelia psychrophila</name>
    <dbReference type="NCBI Taxonomy" id="1759441"/>
    <lineage>
        <taxon>Eukaryota</taxon>
        <taxon>Fungi</taxon>
        <taxon>Dikarya</taxon>
        <taxon>Basidiomycota</taxon>
        <taxon>Agaricomycotina</taxon>
        <taxon>Agaricomycetes</taxon>
        <taxon>Agaricomycetidae</taxon>
        <taxon>Atheliales</taxon>
        <taxon>Atheliaceae</taxon>
        <taxon>Athelia</taxon>
    </lineage>
</organism>
<gene>
    <name evidence="1" type="ORF">FIBSPDRAFT_699951</name>
</gene>
<keyword evidence="2" id="KW-1185">Reference proteome</keyword>
<dbReference type="EMBL" id="KV417562">
    <property type="protein sequence ID" value="KZP19662.1"/>
    <property type="molecule type" value="Genomic_DNA"/>
</dbReference>
<evidence type="ECO:0000313" key="1">
    <source>
        <dbReference type="EMBL" id="KZP19662.1"/>
    </source>
</evidence>
<name>A0A166ICA3_9AGAM</name>